<dbReference type="Gene3D" id="1.20.1070.10">
    <property type="entry name" value="Rhodopsin 7-helix transmembrane proteins"/>
    <property type="match status" value="1"/>
</dbReference>
<evidence type="ECO:0000256" key="6">
    <source>
        <dbReference type="SAM" id="Phobius"/>
    </source>
</evidence>
<organism evidence="8 9">
    <name type="scientific">Clytia hemisphaerica</name>
    <dbReference type="NCBI Taxonomy" id="252671"/>
    <lineage>
        <taxon>Eukaryota</taxon>
        <taxon>Metazoa</taxon>
        <taxon>Cnidaria</taxon>
        <taxon>Hydrozoa</taxon>
        <taxon>Hydroidolina</taxon>
        <taxon>Leptothecata</taxon>
        <taxon>Obeliida</taxon>
        <taxon>Clytiidae</taxon>
        <taxon>Clytia</taxon>
    </lineage>
</organism>
<evidence type="ECO:0000256" key="4">
    <source>
        <dbReference type="ARBA" id="ARBA00022989"/>
    </source>
</evidence>
<evidence type="ECO:0000313" key="8">
    <source>
        <dbReference type="EnsemblMetazoa" id="CLYHEMP005529.1"/>
    </source>
</evidence>
<keyword evidence="3 6" id="KW-0812">Transmembrane</keyword>
<dbReference type="AlphaFoldDB" id="A0A7M5U304"/>
<feature type="transmembrane region" description="Helical" evidence="6">
    <location>
        <begin position="275"/>
        <end position="297"/>
    </location>
</feature>
<dbReference type="Proteomes" id="UP000594262">
    <property type="component" value="Unplaced"/>
</dbReference>
<keyword evidence="5 6" id="KW-0472">Membrane</keyword>
<proteinExistence type="predicted"/>
<accession>A0A7M5U304</accession>
<name>A0A7M5U304_9CNID</name>
<feature type="domain" description="G-protein coupled receptors family 1 profile" evidence="7">
    <location>
        <begin position="54"/>
        <end position="294"/>
    </location>
</feature>
<keyword evidence="9" id="KW-1185">Reference proteome</keyword>
<dbReference type="PANTHER" id="PTHR22750">
    <property type="entry name" value="G-PROTEIN COUPLED RECEPTOR"/>
    <property type="match status" value="1"/>
</dbReference>
<evidence type="ECO:0000256" key="1">
    <source>
        <dbReference type="ARBA" id="ARBA00004651"/>
    </source>
</evidence>
<sequence>MKNCSFQSWKLFMSDDNETDQFLEESRDISNELDSHGSFTNFFAIPLSLFIAIPNLLLIWGIRKTNPNKINMAKRLFIYRSLTDLLIGVVGIPYFGLASLLNQPCIHISIANCIGVFSIIIGTLTISTISLLRLISLIKPFYKVHQHWLAIALLLQFTVAVFFCTFNYLVNNTVIELYPLQCVLNGLTIILHILFATVFNLLSMFTIERQKIGPQHSVSGKAALHRNTKAIRRLFRVTTVMAICYLPSAITYVYFGGLLLNGRIKADVFAFLYDVVDFVFIPVMICPAIAAIVYIVWNRQIVNYYKKVLFCKSKKKTDIIELGSHG</sequence>
<feature type="transmembrane region" description="Helical" evidence="6">
    <location>
        <begin position="234"/>
        <end position="255"/>
    </location>
</feature>
<keyword evidence="4 6" id="KW-1133">Transmembrane helix</keyword>
<dbReference type="EnsemblMetazoa" id="CLYHEMT005529.1">
    <property type="protein sequence ID" value="CLYHEMP005529.1"/>
    <property type="gene ID" value="CLYHEMG005529"/>
</dbReference>
<evidence type="ECO:0000256" key="2">
    <source>
        <dbReference type="ARBA" id="ARBA00022475"/>
    </source>
</evidence>
<comment type="subcellular location">
    <subcellularLocation>
        <location evidence="1">Cell membrane</location>
        <topology evidence="1">Multi-pass membrane protein</topology>
    </subcellularLocation>
</comment>
<dbReference type="GO" id="GO:0005886">
    <property type="term" value="C:plasma membrane"/>
    <property type="evidence" value="ECO:0007669"/>
    <property type="project" value="UniProtKB-SubCell"/>
</dbReference>
<feature type="transmembrane region" description="Helical" evidence="6">
    <location>
        <begin position="82"/>
        <end position="101"/>
    </location>
</feature>
<feature type="transmembrane region" description="Helical" evidence="6">
    <location>
        <begin position="42"/>
        <end position="62"/>
    </location>
</feature>
<dbReference type="RefSeq" id="XP_066911160.1">
    <property type="nucleotide sequence ID" value="XM_067055059.1"/>
</dbReference>
<dbReference type="InterPro" id="IPR017452">
    <property type="entry name" value="GPCR_Rhodpsn_7TM"/>
</dbReference>
<evidence type="ECO:0000256" key="5">
    <source>
        <dbReference type="ARBA" id="ARBA00023136"/>
    </source>
</evidence>
<reference evidence="8" key="1">
    <citation type="submission" date="2021-01" db="UniProtKB">
        <authorList>
            <consortium name="EnsemblMetazoa"/>
        </authorList>
    </citation>
    <scope>IDENTIFICATION</scope>
</reference>
<evidence type="ECO:0000313" key="9">
    <source>
        <dbReference type="Proteomes" id="UP000594262"/>
    </source>
</evidence>
<dbReference type="CDD" id="cd00637">
    <property type="entry name" value="7tm_classA_rhodopsin-like"/>
    <property type="match status" value="1"/>
</dbReference>
<feature type="transmembrane region" description="Helical" evidence="6">
    <location>
        <begin position="147"/>
        <end position="169"/>
    </location>
</feature>
<dbReference type="PROSITE" id="PS50262">
    <property type="entry name" value="G_PROTEIN_RECEP_F1_2"/>
    <property type="match status" value="1"/>
</dbReference>
<dbReference type="GeneID" id="136798449"/>
<feature type="transmembrane region" description="Helical" evidence="6">
    <location>
        <begin position="107"/>
        <end position="135"/>
    </location>
</feature>
<dbReference type="SUPFAM" id="SSF81321">
    <property type="entry name" value="Family A G protein-coupled receptor-like"/>
    <property type="match status" value="1"/>
</dbReference>
<keyword evidence="2" id="KW-1003">Cell membrane</keyword>
<feature type="transmembrane region" description="Helical" evidence="6">
    <location>
        <begin position="189"/>
        <end position="207"/>
    </location>
</feature>
<evidence type="ECO:0000256" key="3">
    <source>
        <dbReference type="ARBA" id="ARBA00022692"/>
    </source>
</evidence>
<evidence type="ECO:0000259" key="7">
    <source>
        <dbReference type="PROSITE" id="PS50262"/>
    </source>
</evidence>
<protein>
    <recommendedName>
        <fullName evidence="7">G-protein coupled receptors family 1 profile domain-containing protein</fullName>
    </recommendedName>
</protein>